<reference evidence="1" key="1">
    <citation type="journal article" date="2020" name="Stud. Mycol.">
        <title>101 Dothideomycetes genomes: a test case for predicting lifestyles and emergence of pathogens.</title>
        <authorList>
            <person name="Haridas S."/>
            <person name="Albert R."/>
            <person name="Binder M."/>
            <person name="Bloem J."/>
            <person name="Labutti K."/>
            <person name="Salamov A."/>
            <person name="Andreopoulos B."/>
            <person name="Baker S."/>
            <person name="Barry K."/>
            <person name="Bills G."/>
            <person name="Bluhm B."/>
            <person name="Cannon C."/>
            <person name="Castanera R."/>
            <person name="Culley D."/>
            <person name="Daum C."/>
            <person name="Ezra D."/>
            <person name="Gonzalez J."/>
            <person name="Henrissat B."/>
            <person name="Kuo A."/>
            <person name="Liang C."/>
            <person name="Lipzen A."/>
            <person name="Lutzoni F."/>
            <person name="Magnuson J."/>
            <person name="Mondo S."/>
            <person name="Nolan M."/>
            <person name="Ohm R."/>
            <person name="Pangilinan J."/>
            <person name="Park H.-J."/>
            <person name="Ramirez L."/>
            <person name="Alfaro M."/>
            <person name="Sun H."/>
            <person name="Tritt A."/>
            <person name="Yoshinaga Y."/>
            <person name="Zwiers L.-H."/>
            <person name="Turgeon B."/>
            <person name="Goodwin S."/>
            <person name="Spatafora J."/>
            <person name="Crous P."/>
            <person name="Grigoriev I."/>
        </authorList>
    </citation>
    <scope>NUCLEOTIDE SEQUENCE</scope>
    <source>
        <strain evidence="1">CBS 130266</strain>
    </source>
</reference>
<evidence type="ECO:0008006" key="3">
    <source>
        <dbReference type="Google" id="ProtNLM"/>
    </source>
</evidence>
<name>A0A9P4U0H7_9PEZI</name>
<accession>A0A9P4U0H7</accession>
<sequence>MPMLSLQTHKDERGAALRSSLLNFIHSTLTTSLTRSPRIENLLGFSTEILDTILSSITQTSDRNSVSKTCRTLQVLLEPVLYGTIPRNEPTG</sequence>
<proteinExistence type="predicted"/>
<dbReference type="EMBL" id="MU007029">
    <property type="protein sequence ID" value="KAF2431948.1"/>
    <property type="molecule type" value="Genomic_DNA"/>
</dbReference>
<evidence type="ECO:0000313" key="2">
    <source>
        <dbReference type="Proteomes" id="UP000800235"/>
    </source>
</evidence>
<comment type="caution">
    <text evidence="1">The sequence shown here is derived from an EMBL/GenBank/DDBJ whole genome shotgun (WGS) entry which is preliminary data.</text>
</comment>
<dbReference type="Gene3D" id="1.20.1280.50">
    <property type="match status" value="1"/>
</dbReference>
<dbReference type="Proteomes" id="UP000800235">
    <property type="component" value="Unassembled WGS sequence"/>
</dbReference>
<evidence type="ECO:0000313" key="1">
    <source>
        <dbReference type="EMBL" id="KAF2431948.1"/>
    </source>
</evidence>
<dbReference type="AlphaFoldDB" id="A0A9P4U0H7"/>
<organism evidence="1 2">
    <name type="scientific">Tothia fuscella</name>
    <dbReference type="NCBI Taxonomy" id="1048955"/>
    <lineage>
        <taxon>Eukaryota</taxon>
        <taxon>Fungi</taxon>
        <taxon>Dikarya</taxon>
        <taxon>Ascomycota</taxon>
        <taxon>Pezizomycotina</taxon>
        <taxon>Dothideomycetes</taxon>
        <taxon>Pleosporomycetidae</taxon>
        <taxon>Venturiales</taxon>
        <taxon>Cylindrosympodiaceae</taxon>
        <taxon>Tothia</taxon>
    </lineage>
</organism>
<gene>
    <name evidence="1" type="ORF">EJ08DRAFT_648607</name>
</gene>
<protein>
    <recommendedName>
        <fullName evidence="3">F-box domain-containing protein</fullName>
    </recommendedName>
</protein>
<keyword evidence="2" id="KW-1185">Reference proteome</keyword>